<dbReference type="OrthoDB" id="9801954at2"/>
<accession>R4YT95</accession>
<dbReference type="InterPro" id="IPR029044">
    <property type="entry name" value="Nucleotide-diphossugar_trans"/>
</dbReference>
<name>R4YT95_OLEAN</name>
<dbReference type="HOGENOM" id="CLU_025996_0_3_6"/>
<dbReference type="KEGG" id="oai:OLEAN_C14130"/>
<dbReference type="GO" id="GO:0016740">
    <property type="term" value="F:transferase activity"/>
    <property type="evidence" value="ECO:0007669"/>
    <property type="project" value="UniProtKB-KW"/>
</dbReference>
<sequence>MLLNKVSIITPSYNSMKYIQSAIESVKAQAYQNWEMIIVDDCSRDDSVAFIQRLIEGEPRVKLITLTKNVGAAMARNCALEIAAGRFVAFLDSDDMWEPNKLDVQINYMIKHGCAFTYSSYKVCDDSGDNIHGEISVPNTLTYKQYLANTIIGCLTVVLDTTKFASIRMPNLRSSHDMALWADLLKTIDKAHGINIPLATYRLVDTSNTANKWKASKEVWAVYRNYLGLSIIASSYYFVQYAFNAVKKRLYK</sequence>
<keyword evidence="3" id="KW-1185">Reference proteome</keyword>
<dbReference type="Proteomes" id="UP000032749">
    <property type="component" value="Chromosome"/>
</dbReference>
<feature type="domain" description="Glycosyltransferase 2-like" evidence="1">
    <location>
        <begin position="7"/>
        <end position="143"/>
    </location>
</feature>
<evidence type="ECO:0000259" key="1">
    <source>
        <dbReference type="Pfam" id="PF00535"/>
    </source>
</evidence>
<keyword evidence="2" id="KW-0808">Transferase</keyword>
<dbReference type="InterPro" id="IPR001173">
    <property type="entry name" value="Glyco_trans_2-like"/>
</dbReference>
<dbReference type="PANTHER" id="PTHR43685">
    <property type="entry name" value="GLYCOSYLTRANSFERASE"/>
    <property type="match status" value="1"/>
</dbReference>
<dbReference type="AlphaFoldDB" id="R4YT95"/>
<dbReference type="PANTHER" id="PTHR43685:SF2">
    <property type="entry name" value="GLYCOSYLTRANSFERASE 2-LIKE DOMAIN-CONTAINING PROTEIN"/>
    <property type="match status" value="1"/>
</dbReference>
<gene>
    <name evidence="2" type="primary">tuaG</name>
    <name evidence="2" type="ORF">OLEAN_C14130</name>
</gene>
<dbReference type="CDD" id="cd00761">
    <property type="entry name" value="Glyco_tranf_GTA_type"/>
    <property type="match status" value="1"/>
</dbReference>
<proteinExistence type="predicted"/>
<dbReference type="STRING" id="698738.OLEAN_C14130"/>
<protein>
    <submittedName>
        <fullName evidence="2">Putative glycosyltransferase, family 2 protein</fullName>
    </submittedName>
</protein>
<dbReference type="SUPFAM" id="SSF53448">
    <property type="entry name" value="Nucleotide-diphospho-sugar transferases"/>
    <property type="match status" value="1"/>
</dbReference>
<dbReference type="Pfam" id="PF00535">
    <property type="entry name" value="Glycos_transf_2"/>
    <property type="match status" value="1"/>
</dbReference>
<evidence type="ECO:0000313" key="2">
    <source>
        <dbReference type="EMBL" id="CCK75589.1"/>
    </source>
</evidence>
<dbReference type="EMBL" id="FO203512">
    <property type="protein sequence ID" value="CCK75589.1"/>
    <property type="molecule type" value="Genomic_DNA"/>
</dbReference>
<dbReference type="Gene3D" id="3.90.550.10">
    <property type="entry name" value="Spore Coat Polysaccharide Biosynthesis Protein SpsA, Chain A"/>
    <property type="match status" value="1"/>
</dbReference>
<reference evidence="2 3" key="1">
    <citation type="journal article" date="2013" name="Nat. Commun.">
        <title>Genome sequence and functional genomic analysis of the oil-degrading bacterium Oleispira antarctica.</title>
        <authorList>
            <person name="Kube M."/>
            <person name="Chernikova T.N."/>
            <person name="Al-Ramahi Y."/>
            <person name="Beloqui A."/>
            <person name="Lopez-Cortez N."/>
            <person name="Guazzaroni M.E."/>
            <person name="Heipieper H.J."/>
            <person name="Klages S."/>
            <person name="Kotsyurbenko O.R."/>
            <person name="Langer I."/>
            <person name="Nechitaylo T.Y."/>
            <person name="Lunsdorf H."/>
            <person name="Fernandez M."/>
            <person name="Juarez S."/>
            <person name="Ciordia S."/>
            <person name="Singer A."/>
            <person name="Kagan O."/>
            <person name="Egorova O."/>
            <person name="Petit P.A."/>
            <person name="Stogios P."/>
            <person name="Kim Y."/>
            <person name="Tchigvintsev A."/>
            <person name="Flick R."/>
            <person name="Denaro R."/>
            <person name="Genovese M."/>
            <person name="Albar J.P."/>
            <person name="Reva O.N."/>
            <person name="Martinez-Gomariz M."/>
            <person name="Tran H."/>
            <person name="Ferrer M."/>
            <person name="Savchenko A."/>
            <person name="Yakunin A.F."/>
            <person name="Yakimov M.M."/>
            <person name="Golyshina O.V."/>
            <person name="Reinhardt R."/>
            <person name="Golyshin P.N."/>
        </authorList>
    </citation>
    <scope>NUCLEOTIDE SEQUENCE [LARGE SCALE GENOMIC DNA]</scope>
</reference>
<evidence type="ECO:0000313" key="3">
    <source>
        <dbReference type="Proteomes" id="UP000032749"/>
    </source>
</evidence>
<organism evidence="2 3">
    <name type="scientific">Oleispira antarctica RB-8</name>
    <dbReference type="NCBI Taxonomy" id="698738"/>
    <lineage>
        <taxon>Bacteria</taxon>
        <taxon>Pseudomonadati</taxon>
        <taxon>Pseudomonadota</taxon>
        <taxon>Gammaproteobacteria</taxon>
        <taxon>Oceanospirillales</taxon>
        <taxon>Oceanospirillaceae</taxon>
        <taxon>Oleispira</taxon>
    </lineage>
</organism>
<dbReference type="InterPro" id="IPR050834">
    <property type="entry name" value="Glycosyltransf_2"/>
</dbReference>